<dbReference type="PANTHER" id="PTHR30502">
    <property type="entry name" value="2-KETO-3-DEOXY-L-RHAMNONATE ALDOLASE"/>
    <property type="match status" value="1"/>
</dbReference>
<dbReference type="AlphaFoldDB" id="A0A0T5NUJ8"/>
<dbReference type="InterPro" id="IPR005000">
    <property type="entry name" value="Aldolase/citrate-lyase_domain"/>
</dbReference>
<dbReference type="PATRIC" id="fig|1641875.4.peg.4626"/>
<comment type="similarity">
    <text evidence="2">Belongs to the HpcH/HpaI aldolase family.</text>
</comment>
<evidence type="ECO:0000256" key="6">
    <source>
        <dbReference type="ARBA" id="ARBA00045074"/>
    </source>
</evidence>
<dbReference type="InterPro" id="IPR040442">
    <property type="entry name" value="Pyrv_kinase-like_dom_sf"/>
</dbReference>
<evidence type="ECO:0000256" key="4">
    <source>
        <dbReference type="ARBA" id="ARBA00023239"/>
    </source>
</evidence>
<evidence type="ECO:0000256" key="3">
    <source>
        <dbReference type="ARBA" id="ARBA00022723"/>
    </source>
</evidence>
<dbReference type="InterPro" id="IPR015813">
    <property type="entry name" value="Pyrv/PenolPyrv_kinase-like_dom"/>
</dbReference>
<comment type="caution">
    <text evidence="9">The sequence shown here is derived from an EMBL/GenBank/DDBJ whole genome shotgun (WGS) entry which is preliminary data.</text>
</comment>
<evidence type="ECO:0000313" key="9">
    <source>
        <dbReference type="EMBL" id="KRS12603.1"/>
    </source>
</evidence>
<comment type="cofactor">
    <cofactor evidence="1">
        <name>a divalent metal cation</name>
        <dbReference type="ChEBI" id="CHEBI:60240"/>
    </cofactor>
</comment>
<evidence type="ECO:0000256" key="2">
    <source>
        <dbReference type="ARBA" id="ARBA00005568"/>
    </source>
</evidence>
<dbReference type="GO" id="GO:0005737">
    <property type="term" value="C:cytoplasm"/>
    <property type="evidence" value="ECO:0007669"/>
    <property type="project" value="UniProtKB-ARBA"/>
</dbReference>
<protein>
    <recommendedName>
        <fullName evidence="7">Hydroxypyruvate/pyruvate aldolase</fullName>
    </recommendedName>
</protein>
<comment type="catalytic activity">
    <reaction evidence="6">
        <text>D-glyceraldehyde + pyruvate = 2-dehydro-3-deoxy-L-galactonate</text>
        <dbReference type="Rhea" id="RHEA:80055"/>
        <dbReference type="ChEBI" id="CHEBI:15361"/>
        <dbReference type="ChEBI" id="CHEBI:17378"/>
        <dbReference type="ChEBI" id="CHEBI:75545"/>
    </reaction>
</comment>
<keyword evidence="10" id="KW-1185">Reference proteome</keyword>
<evidence type="ECO:0000313" key="10">
    <source>
        <dbReference type="Proteomes" id="UP000051295"/>
    </source>
</evidence>
<dbReference type="FunFam" id="3.20.20.60:FF:000004">
    <property type="entry name" value="5-keto-4-deoxy-D-glucarate aldolase"/>
    <property type="match status" value="1"/>
</dbReference>
<dbReference type="STRING" id="1641875.XM53_11010"/>
<evidence type="ECO:0000256" key="7">
    <source>
        <dbReference type="ARBA" id="ARBA00068169"/>
    </source>
</evidence>
<evidence type="ECO:0000259" key="8">
    <source>
        <dbReference type="Pfam" id="PF03328"/>
    </source>
</evidence>
<reference evidence="9 10" key="1">
    <citation type="submission" date="2015-04" db="EMBL/GenBank/DDBJ databases">
        <title>The draft genome sequence of Roseovarius sp.R12b.</title>
        <authorList>
            <person name="Li G."/>
            <person name="Lai Q."/>
            <person name="Shao Z."/>
            <person name="Yan P."/>
        </authorList>
    </citation>
    <scope>NUCLEOTIDE SEQUENCE [LARGE SCALE GENOMIC DNA]</scope>
    <source>
        <strain evidence="9 10">R12B</strain>
    </source>
</reference>
<name>A0A0T5NUJ8_9RHOB</name>
<evidence type="ECO:0000256" key="1">
    <source>
        <dbReference type="ARBA" id="ARBA00001968"/>
    </source>
</evidence>
<evidence type="ECO:0000256" key="5">
    <source>
        <dbReference type="ARBA" id="ARBA00023317"/>
    </source>
</evidence>
<dbReference type="Proteomes" id="UP000051295">
    <property type="component" value="Unassembled WGS sequence"/>
</dbReference>
<dbReference type="RefSeq" id="WP_057793237.1">
    <property type="nucleotide sequence ID" value="NZ_LAXJ01000009.1"/>
</dbReference>
<dbReference type="GO" id="GO:0046872">
    <property type="term" value="F:metal ion binding"/>
    <property type="evidence" value="ECO:0007669"/>
    <property type="project" value="UniProtKB-KW"/>
</dbReference>
<dbReference type="InterPro" id="IPR050251">
    <property type="entry name" value="HpcH-HpaI_aldolase"/>
</dbReference>
<dbReference type="OrthoDB" id="9802624at2"/>
<keyword evidence="4" id="KW-0456">Lyase</keyword>
<dbReference type="Gene3D" id="3.20.20.60">
    <property type="entry name" value="Phosphoenolpyruvate-binding domains"/>
    <property type="match status" value="1"/>
</dbReference>
<dbReference type="GO" id="GO:0016832">
    <property type="term" value="F:aldehyde-lyase activity"/>
    <property type="evidence" value="ECO:0007669"/>
    <property type="project" value="TreeGrafter"/>
</dbReference>
<accession>A0A0T5NUJ8</accession>
<keyword evidence="3" id="KW-0479">Metal-binding</keyword>
<sequence>MSAPVNRFKTALAAGQPLIGCWAGFADAYATEILGTAGFDWLILDGEHAPNTIHTLSSQIGTLRASPSEAIVRVPVAEDWIIKQVLDAGAQTLLAPMVDTAAQAERIVRAMRYPPEGVRGSGAALGRASGFGAVPDYIATANDQMCLVVQIESVAALDNLDAICAVDGVDAAFIGPSDLANDMGHRGDANHPEVRAAMQDALARIRAAGKAPGILGVDAQTTRTYRDWGAQMLGVGIDVLLFANAARALARSWQA</sequence>
<feature type="domain" description="HpcH/HpaI aldolase/citrate lyase" evidence="8">
    <location>
        <begin position="19"/>
        <end position="245"/>
    </location>
</feature>
<dbReference type="Pfam" id="PF03328">
    <property type="entry name" value="HpcH_HpaI"/>
    <property type="match status" value="1"/>
</dbReference>
<organism evidence="9 10">
    <name type="scientific">Roseovarius atlanticus</name>
    <dbReference type="NCBI Taxonomy" id="1641875"/>
    <lineage>
        <taxon>Bacteria</taxon>
        <taxon>Pseudomonadati</taxon>
        <taxon>Pseudomonadota</taxon>
        <taxon>Alphaproteobacteria</taxon>
        <taxon>Rhodobacterales</taxon>
        <taxon>Roseobacteraceae</taxon>
        <taxon>Roseovarius</taxon>
    </lineage>
</organism>
<dbReference type="EMBL" id="LAXJ01000009">
    <property type="protein sequence ID" value="KRS12603.1"/>
    <property type="molecule type" value="Genomic_DNA"/>
</dbReference>
<dbReference type="SUPFAM" id="SSF51621">
    <property type="entry name" value="Phosphoenolpyruvate/pyruvate domain"/>
    <property type="match status" value="1"/>
</dbReference>
<gene>
    <name evidence="9" type="ORF">XM53_11010</name>
</gene>
<keyword evidence="5" id="KW-0670">Pyruvate</keyword>
<proteinExistence type="inferred from homology"/>
<dbReference type="PANTHER" id="PTHR30502:SF4">
    <property type="entry name" value="5-KETO-4-DEOXY-D-GLUCARATE ALDOLASE"/>
    <property type="match status" value="1"/>
</dbReference>